<organism evidence="2">
    <name type="scientific">Anopheles braziliensis</name>
    <dbReference type="NCBI Taxonomy" id="58242"/>
    <lineage>
        <taxon>Eukaryota</taxon>
        <taxon>Metazoa</taxon>
        <taxon>Ecdysozoa</taxon>
        <taxon>Arthropoda</taxon>
        <taxon>Hexapoda</taxon>
        <taxon>Insecta</taxon>
        <taxon>Pterygota</taxon>
        <taxon>Neoptera</taxon>
        <taxon>Endopterygota</taxon>
        <taxon>Diptera</taxon>
        <taxon>Nematocera</taxon>
        <taxon>Culicoidea</taxon>
        <taxon>Culicidae</taxon>
        <taxon>Anophelinae</taxon>
        <taxon>Anopheles</taxon>
    </lineage>
</organism>
<sequence length="100" mass="11277">MLHNFLLQLLLLAIQVVHFVGEVFLFVMVMLLVLQRVRQQLLVLGQYLRNVIHQCAPIDVQAGVHVQQHFASLVYFGVLDLEITDLFLLVGQLTGKLGVA</sequence>
<name>A0A2M3ZU99_9DIPT</name>
<dbReference type="EMBL" id="GGFM01011383">
    <property type="protein sequence ID" value="MBW32134.1"/>
    <property type="molecule type" value="Transcribed_RNA"/>
</dbReference>
<accession>A0A2M3ZU99</accession>
<keyword evidence="1" id="KW-1133">Transmembrane helix</keyword>
<protein>
    <submittedName>
        <fullName evidence="2">Putative secreted peptide</fullName>
    </submittedName>
</protein>
<dbReference type="AlphaFoldDB" id="A0A2M3ZU99"/>
<keyword evidence="1" id="KW-0812">Transmembrane</keyword>
<keyword evidence="1" id="KW-0472">Membrane</keyword>
<proteinExistence type="predicted"/>
<feature type="transmembrane region" description="Helical" evidence="1">
    <location>
        <begin position="6"/>
        <end position="34"/>
    </location>
</feature>
<evidence type="ECO:0000256" key="1">
    <source>
        <dbReference type="SAM" id="Phobius"/>
    </source>
</evidence>
<reference evidence="2" key="1">
    <citation type="submission" date="2018-01" db="EMBL/GenBank/DDBJ databases">
        <title>An insight into the sialome of Amazonian anophelines.</title>
        <authorList>
            <person name="Ribeiro J.M."/>
            <person name="Scarpassa V."/>
            <person name="Calvo E."/>
        </authorList>
    </citation>
    <scope>NUCLEOTIDE SEQUENCE</scope>
    <source>
        <tissue evidence="2">Salivary glands</tissue>
    </source>
</reference>
<evidence type="ECO:0000313" key="2">
    <source>
        <dbReference type="EMBL" id="MBW32134.1"/>
    </source>
</evidence>